<evidence type="ECO:0000313" key="2">
    <source>
        <dbReference type="Proteomes" id="UP000245626"/>
    </source>
</evidence>
<gene>
    <name evidence="1" type="ORF">IE53DRAFT_385193</name>
</gene>
<keyword evidence="2" id="KW-1185">Reference proteome</keyword>
<accession>A0ACD0P2M5</accession>
<protein>
    <submittedName>
        <fullName evidence="1">Uncharacterized protein</fullName>
    </submittedName>
</protein>
<dbReference type="EMBL" id="KZ819781">
    <property type="protein sequence ID" value="PWN52363.1"/>
    <property type="molecule type" value="Genomic_DNA"/>
</dbReference>
<reference evidence="1 2" key="1">
    <citation type="journal article" date="2018" name="Mol. Biol. Evol.">
        <title>Broad Genomic Sampling Reveals a Smut Pathogenic Ancestry of the Fungal Clade Ustilaginomycotina.</title>
        <authorList>
            <person name="Kijpornyongpan T."/>
            <person name="Mondo S.J."/>
            <person name="Barry K."/>
            <person name="Sandor L."/>
            <person name="Lee J."/>
            <person name="Lipzen A."/>
            <person name="Pangilinan J."/>
            <person name="LaButti K."/>
            <person name="Hainaut M."/>
            <person name="Henrissat B."/>
            <person name="Grigoriev I.V."/>
            <person name="Spatafora J.W."/>
            <person name="Aime M.C."/>
        </authorList>
    </citation>
    <scope>NUCLEOTIDE SEQUENCE [LARGE SCALE GENOMIC DNA]</scope>
    <source>
        <strain evidence="1 2">SA 807</strain>
    </source>
</reference>
<organism evidence="1 2">
    <name type="scientific">Violaceomyces palustris</name>
    <dbReference type="NCBI Taxonomy" id="1673888"/>
    <lineage>
        <taxon>Eukaryota</taxon>
        <taxon>Fungi</taxon>
        <taxon>Dikarya</taxon>
        <taxon>Basidiomycota</taxon>
        <taxon>Ustilaginomycotina</taxon>
        <taxon>Ustilaginomycetes</taxon>
        <taxon>Violaceomycetales</taxon>
        <taxon>Violaceomycetaceae</taxon>
        <taxon>Violaceomyces</taxon>
    </lineage>
</organism>
<proteinExistence type="predicted"/>
<sequence>MSTQTTTFSSLWSGAASESSSHCTANHDPVSMYLSLFLCVGLIISYLPQLFRIIYNKSSQGFSPWFLLLGATSSASSFLNVLALQWGVVRCCTEISRGACAESLLGIVQVALQWIMFVSVLLLFLIYYPTELRYERALILPGPETAPAPLSASKKAQRRVLAAVAAASGSASASSPRPSNDHLSAPKKSFKSSKAAANTTTEDESSISDNSDLDSIDSHIAENYSPLKVPERDDGESTSSEDGGAEEEEEEEEAEELTGEETSASVSQVDASSSAFSKMVPTFWPMWKAPTSSVPGAIEEEGLAGARPSRSSSQNVAGRRIGGGKDLLKGAPKDIRRIGYERRARQKVRKGPKGTKRKTPEWSLALALAWVVLMHFVFIFSITMLLVLSLPAHSFPSPDLQRPDFEASHHHAHTMGGTSSRLLVQRWAGFLGASATILAAGQYLPQIVHTWRTKLVGSLSIPMMCLQVPGSAIFVYSLAIRPGTDWSSLAAYVLTGFLQLVLLILCISWRIRQHRAGIDDYGRPLVTAGVISI</sequence>
<evidence type="ECO:0000313" key="1">
    <source>
        <dbReference type="EMBL" id="PWN52363.1"/>
    </source>
</evidence>
<name>A0ACD0P2M5_9BASI</name>
<dbReference type="Proteomes" id="UP000245626">
    <property type="component" value="Unassembled WGS sequence"/>
</dbReference>